<protein>
    <submittedName>
        <fullName evidence="1">Uncharacterized protein</fullName>
    </submittedName>
</protein>
<evidence type="ECO:0000313" key="2">
    <source>
        <dbReference type="Proteomes" id="UP000276133"/>
    </source>
</evidence>
<dbReference type="AlphaFoldDB" id="A0A3M7S7R0"/>
<reference evidence="1 2" key="1">
    <citation type="journal article" date="2018" name="Sci. Rep.">
        <title>Genomic signatures of local adaptation to the degree of environmental predictability in rotifers.</title>
        <authorList>
            <person name="Franch-Gras L."/>
            <person name="Hahn C."/>
            <person name="Garcia-Roger E.M."/>
            <person name="Carmona M.J."/>
            <person name="Serra M."/>
            <person name="Gomez A."/>
        </authorList>
    </citation>
    <scope>NUCLEOTIDE SEQUENCE [LARGE SCALE GENOMIC DNA]</scope>
    <source>
        <strain evidence="1">HYR1</strain>
    </source>
</reference>
<proteinExistence type="predicted"/>
<comment type="caution">
    <text evidence="1">The sequence shown here is derived from an EMBL/GenBank/DDBJ whole genome shotgun (WGS) entry which is preliminary data.</text>
</comment>
<keyword evidence="2" id="KW-1185">Reference proteome</keyword>
<evidence type="ECO:0000313" key="1">
    <source>
        <dbReference type="EMBL" id="RNA31677.1"/>
    </source>
</evidence>
<name>A0A3M7S7R0_BRAPC</name>
<gene>
    <name evidence="1" type="ORF">BpHYR1_041732</name>
</gene>
<dbReference type="EMBL" id="REGN01001908">
    <property type="protein sequence ID" value="RNA31677.1"/>
    <property type="molecule type" value="Genomic_DNA"/>
</dbReference>
<sequence>MVSDSIEQIILGYKRNFIRYSAISQKIWVNKRKRFSCSLRNSYFKSGLTTGLKNESFSKSIEKIRWGTREILNVQIRSKFRFYQRRHC</sequence>
<accession>A0A3M7S7R0</accession>
<dbReference type="Proteomes" id="UP000276133">
    <property type="component" value="Unassembled WGS sequence"/>
</dbReference>
<organism evidence="1 2">
    <name type="scientific">Brachionus plicatilis</name>
    <name type="common">Marine rotifer</name>
    <name type="synonym">Brachionus muelleri</name>
    <dbReference type="NCBI Taxonomy" id="10195"/>
    <lineage>
        <taxon>Eukaryota</taxon>
        <taxon>Metazoa</taxon>
        <taxon>Spiralia</taxon>
        <taxon>Gnathifera</taxon>
        <taxon>Rotifera</taxon>
        <taxon>Eurotatoria</taxon>
        <taxon>Monogononta</taxon>
        <taxon>Pseudotrocha</taxon>
        <taxon>Ploima</taxon>
        <taxon>Brachionidae</taxon>
        <taxon>Brachionus</taxon>
    </lineage>
</organism>